<feature type="compositionally biased region" description="Polar residues" evidence="1">
    <location>
        <begin position="18"/>
        <end position="27"/>
    </location>
</feature>
<name>A0A0A9HF92_ARUDO</name>
<reference evidence="2" key="2">
    <citation type="journal article" date="2015" name="Data Brief">
        <title>Shoot transcriptome of the giant reed, Arundo donax.</title>
        <authorList>
            <person name="Barrero R.A."/>
            <person name="Guerrero F.D."/>
            <person name="Moolhuijzen P."/>
            <person name="Goolsby J.A."/>
            <person name="Tidwell J."/>
            <person name="Bellgard S.E."/>
            <person name="Bellgard M.I."/>
        </authorList>
    </citation>
    <scope>NUCLEOTIDE SEQUENCE</scope>
    <source>
        <tissue evidence="2">Shoot tissue taken approximately 20 cm above the soil surface</tissue>
    </source>
</reference>
<reference evidence="2" key="1">
    <citation type="submission" date="2014-09" db="EMBL/GenBank/DDBJ databases">
        <authorList>
            <person name="Magalhaes I.L.F."/>
            <person name="Oliveira U."/>
            <person name="Santos F.R."/>
            <person name="Vidigal T.H.D.A."/>
            <person name="Brescovit A.D."/>
            <person name="Santos A.J."/>
        </authorList>
    </citation>
    <scope>NUCLEOTIDE SEQUENCE</scope>
    <source>
        <tissue evidence="2">Shoot tissue taken approximately 20 cm above the soil surface</tissue>
    </source>
</reference>
<feature type="region of interest" description="Disordered" evidence="1">
    <location>
        <begin position="1"/>
        <end position="29"/>
    </location>
</feature>
<accession>A0A0A9HF92</accession>
<protein>
    <submittedName>
        <fullName evidence="2">Uncharacterized protein</fullName>
    </submittedName>
</protein>
<evidence type="ECO:0000313" key="2">
    <source>
        <dbReference type="EMBL" id="JAE34479.1"/>
    </source>
</evidence>
<organism evidence="2">
    <name type="scientific">Arundo donax</name>
    <name type="common">Giant reed</name>
    <name type="synonym">Donax arundinaceus</name>
    <dbReference type="NCBI Taxonomy" id="35708"/>
    <lineage>
        <taxon>Eukaryota</taxon>
        <taxon>Viridiplantae</taxon>
        <taxon>Streptophyta</taxon>
        <taxon>Embryophyta</taxon>
        <taxon>Tracheophyta</taxon>
        <taxon>Spermatophyta</taxon>
        <taxon>Magnoliopsida</taxon>
        <taxon>Liliopsida</taxon>
        <taxon>Poales</taxon>
        <taxon>Poaceae</taxon>
        <taxon>PACMAD clade</taxon>
        <taxon>Arundinoideae</taxon>
        <taxon>Arundineae</taxon>
        <taxon>Arundo</taxon>
    </lineage>
</organism>
<evidence type="ECO:0000256" key="1">
    <source>
        <dbReference type="SAM" id="MobiDB-lite"/>
    </source>
</evidence>
<proteinExistence type="predicted"/>
<dbReference type="AlphaFoldDB" id="A0A0A9HF92"/>
<dbReference type="EMBL" id="GBRH01163417">
    <property type="protein sequence ID" value="JAE34479.1"/>
    <property type="molecule type" value="Transcribed_RNA"/>
</dbReference>
<sequence>MRGATHAQNTAEAAAQIWQPQDSSTSRPCAVPDPICRTCSHMPLPHRIHPPDRPHAENLDYFIKPPNYQSKTITMLVYALHKRQARLITEARTKV</sequence>
<feature type="compositionally biased region" description="Low complexity" evidence="1">
    <location>
        <begin position="1"/>
        <end position="16"/>
    </location>
</feature>